<accession>A0A1I1VUY2</accession>
<evidence type="ECO:0000256" key="2">
    <source>
        <dbReference type="ARBA" id="ARBA00022438"/>
    </source>
</evidence>
<evidence type="ECO:0000256" key="4">
    <source>
        <dbReference type="ARBA" id="ARBA00022729"/>
    </source>
</evidence>
<dbReference type="InParanoid" id="A0A1I1VUY2"/>
<dbReference type="GO" id="GO:0070009">
    <property type="term" value="F:serine-type aminopeptidase activity"/>
    <property type="evidence" value="ECO:0007669"/>
    <property type="project" value="UniProtKB-UniRule"/>
</dbReference>
<protein>
    <recommendedName>
        <fullName evidence="7">Dipeptidyl-peptidase</fullName>
        <ecNumber evidence="7">3.4.14.-</ecNumber>
    </recommendedName>
</protein>
<evidence type="ECO:0000313" key="8">
    <source>
        <dbReference type="EMBL" id="SFD86711.1"/>
    </source>
</evidence>
<dbReference type="Pfam" id="PF10459">
    <property type="entry name" value="Peptidase_S46"/>
    <property type="match status" value="1"/>
</dbReference>
<feature type="signal peptide" evidence="7">
    <location>
        <begin position="1"/>
        <end position="19"/>
    </location>
</feature>
<gene>
    <name evidence="8" type="ORF">SAMN05444380_10378</name>
</gene>
<feature type="chain" id="PRO_5023152570" description="Dipeptidyl-peptidase" evidence="7">
    <location>
        <begin position="20"/>
        <end position="720"/>
    </location>
</feature>
<dbReference type="EC" id="3.4.14.-" evidence="7"/>
<dbReference type="GO" id="GO:0006508">
    <property type="term" value="P:proteolysis"/>
    <property type="evidence" value="ECO:0007669"/>
    <property type="project" value="UniProtKB-KW"/>
</dbReference>
<evidence type="ECO:0000256" key="3">
    <source>
        <dbReference type="ARBA" id="ARBA00022670"/>
    </source>
</evidence>
<dbReference type="GO" id="GO:0008239">
    <property type="term" value="F:dipeptidyl-peptidase activity"/>
    <property type="evidence" value="ECO:0007669"/>
    <property type="project" value="UniProtKB-UniRule"/>
</dbReference>
<dbReference type="InterPro" id="IPR043504">
    <property type="entry name" value="Peptidase_S1_PA_chymotrypsin"/>
</dbReference>
<dbReference type="SUPFAM" id="SSF50494">
    <property type="entry name" value="Trypsin-like serine proteases"/>
    <property type="match status" value="1"/>
</dbReference>
<proteinExistence type="inferred from homology"/>
<dbReference type="InterPro" id="IPR009003">
    <property type="entry name" value="Peptidase_S1_PA"/>
</dbReference>
<evidence type="ECO:0000256" key="7">
    <source>
        <dbReference type="RuleBase" id="RU366067"/>
    </source>
</evidence>
<keyword evidence="5 7" id="KW-0378">Hydrolase</keyword>
<comment type="function">
    <text evidence="7">Catalyzes the removal of dipeptides from the N-terminus of oligopeptides.</text>
</comment>
<dbReference type="Proteomes" id="UP000181976">
    <property type="component" value="Unassembled WGS sequence"/>
</dbReference>
<organism evidence="8 9">
    <name type="scientific">Thermophagus xiamenensis</name>
    <dbReference type="NCBI Taxonomy" id="385682"/>
    <lineage>
        <taxon>Bacteria</taxon>
        <taxon>Pseudomonadati</taxon>
        <taxon>Bacteroidota</taxon>
        <taxon>Bacteroidia</taxon>
        <taxon>Marinilabiliales</taxon>
        <taxon>Marinilabiliaceae</taxon>
        <taxon>Thermophagus</taxon>
    </lineage>
</organism>
<dbReference type="RefSeq" id="WP_010526780.1">
    <property type="nucleotide sequence ID" value="NZ_AFSL01000019.1"/>
</dbReference>
<keyword evidence="9" id="KW-1185">Reference proteome</keyword>
<dbReference type="PANTHER" id="PTHR38469:SF1">
    <property type="entry name" value="PERIPLASMIC PEPTIDASE SUBFAMILY S1B"/>
    <property type="match status" value="1"/>
</dbReference>
<name>A0A1I1VUY2_9BACT</name>
<dbReference type="OrthoDB" id="9805367at2"/>
<dbReference type="PANTHER" id="PTHR38469">
    <property type="entry name" value="PERIPLASMIC PEPTIDASE SUBFAMILY S1B"/>
    <property type="match status" value="1"/>
</dbReference>
<reference evidence="8 9" key="1">
    <citation type="submission" date="2016-10" db="EMBL/GenBank/DDBJ databases">
        <authorList>
            <person name="de Groot N.N."/>
        </authorList>
    </citation>
    <scope>NUCLEOTIDE SEQUENCE [LARGE SCALE GENOMIC DNA]</scope>
    <source>
        <strain evidence="8 9">DSM 19012</strain>
    </source>
</reference>
<keyword evidence="6 7" id="KW-0720">Serine protease</keyword>
<dbReference type="EMBL" id="FONA01000003">
    <property type="protein sequence ID" value="SFD86711.1"/>
    <property type="molecule type" value="Genomic_DNA"/>
</dbReference>
<comment type="similarity">
    <text evidence="1 7">Belongs to the peptidase S46 family.</text>
</comment>
<evidence type="ECO:0000256" key="5">
    <source>
        <dbReference type="ARBA" id="ARBA00022801"/>
    </source>
</evidence>
<sequence length="720" mass="83689">MKKILLLLVSVHMSLIALADEGMWIPMLLEKYNIEEMQSMGFKLTAEDIYSINQASMKDAVMIFGGGCTAELISDQGLIITNHHCGFSSIQSHSSVEHDYLTDGFWAMSKEDELPNPGLTVTFLKYMKDVTDSVLNGVSESMTMNERKKLINQNIKKIEEEAVKNTHYTAVVKPFFHGNQYLLFVNEVYKDVRLVGAPPSAIGDFGGDTDNWMWPRHTGDFSLFRIYADKDNKPAEYSPDNQPFKPKKHFPVSLKGIQEGDFTMVFGYPGSTEQYVPSYHLEMLTQKVYPPLIKMRTKKLEVMNRYMAQDPAVRIQYAAKNASVANSWKRWRGEIRGLEKLNAIEKKENFQKQFLQWARQDQQRRQKYGTLLNEYETLYQQLGDVRLARDLLLEVIYRNGIEIARLVSKFQPIIKAYEEEKPDQQKILKLKEALKSDVKEFFKDYHRPLDKELTAHILTIYQSEVKPQYLPSVYDMINKKYKGNYVRFTEHIFQKTIFSDEEATIQWVERFSAKSIKKLKKDPAWMLYDSFYETYRENIYPLYQSLMATNDSLNRIYMQGQMAFEPDRVFYPDANFTLRVTYGQVKGYEPRDAVRYHYQTTIEGIMEKDNPDIYDYRVPEKLKELYRKKDFGRYGQNGTLPVCFIATNHTTGGNSGSPVINADGHLIGVNFDRAWEGVMSDLMFNPEQCRNISLDIRYALFIIDKFAGAGYLLDEMTLVE</sequence>
<keyword evidence="2 7" id="KW-0031">Aminopeptidase</keyword>
<dbReference type="STRING" id="385682.SAMN05444380_10378"/>
<evidence type="ECO:0000256" key="6">
    <source>
        <dbReference type="ARBA" id="ARBA00022825"/>
    </source>
</evidence>
<dbReference type="AlphaFoldDB" id="A0A1I1VUY2"/>
<evidence type="ECO:0000313" key="9">
    <source>
        <dbReference type="Proteomes" id="UP000181976"/>
    </source>
</evidence>
<dbReference type="InterPro" id="IPR019500">
    <property type="entry name" value="Pep_S46"/>
</dbReference>
<dbReference type="GO" id="GO:0043171">
    <property type="term" value="P:peptide catabolic process"/>
    <property type="evidence" value="ECO:0007669"/>
    <property type="project" value="UniProtKB-UniRule"/>
</dbReference>
<dbReference type="Gene3D" id="2.40.10.10">
    <property type="entry name" value="Trypsin-like serine proteases"/>
    <property type="match status" value="1"/>
</dbReference>
<evidence type="ECO:0000256" key="1">
    <source>
        <dbReference type="ARBA" id="ARBA00010491"/>
    </source>
</evidence>
<dbReference type="eggNOG" id="COG0497">
    <property type="taxonomic scope" value="Bacteria"/>
</dbReference>
<keyword evidence="4 7" id="KW-0732">Signal</keyword>
<keyword evidence="3 7" id="KW-0645">Protease</keyword>